<dbReference type="Proteomes" id="UP000011613">
    <property type="component" value="Unassembled WGS sequence"/>
</dbReference>
<accession>L9YID0</accession>
<comment type="caution">
    <text evidence="1">The sequence shown here is derived from an EMBL/GenBank/DDBJ whole genome shotgun (WGS) entry which is preliminary data.</text>
</comment>
<organism evidence="1 3">
    <name type="scientific">Natronobacterium gregoryi (strain ATCC 43098 / DSM 3393 / CCM 3738 / CIP 104747 / IAM 13177 / JCM 8860 / NBRC 102187 / NCIMB 2189 / SP2)</name>
    <dbReference type="NCBI Taxonomy" id="797304"/>
    <lineage>
        <taxon>Archaea</taxon>
        <taxon>Methanobacteriati</taxon>
        <taxon>Methanobacteriota</taxon>
        <taxon>Stenosarchaea group</taxon>
        <taxon>Halobacteria</taxon>
        <taxon>Halobacteriales</taxon>
        <taxon>Natrialbaceae</taxon>
        <taxon>Natronobacterium</taxon>
    </lineage>
</organism>
<reference evidence="1 3" key="1">
    <citation type="journal article" date="2014" name="PLoS Genet.">
        <title>Phylogenetically driven sequencing of extremely halophilic archaea reveals strategies for static and dynamic osmo-response.</title>
        <authorList>
            <person name="Becker E.A."/>
            <person name="Seitzer P.M."/>
            <person name="Tritt A."/>
            <person name="Larsen D."/>
            <person name="Krusor M."/>
            <person name="Yao A.I."/>
            <person name="Wu D."/>
            <person name="Madern D."/>
            <person name="Eisen J.A."/>
            <person name="Darling A.E."/>
            <person name="Facciotti M.T."/>
        </authorList>
    </citation>
    <scope>NUCLEOTIDE SEQUENCE [LARGE SCALE GENOMIC DNA]</scope>
    <source>
        <strain evidence="1 3">SP2</strain>
    </source>
</reference>
<dbReference type="EMBL" id="PKKI01000029">
    <property type="protein sequence ID" value="PLK20233.1"/>
    <property type="molecule type" value="Genomic_DNA"/>
</dbReference>
<evidence type="ECO:0000313" key="1">
    <source>
        <dbReference type="EMBL" id="ELY72708.1"/>
    </source>
</evidence>
<evidence type="ECO:0000313" key="2">
    <source>
        <dbReference type="EMBL" id="PLK20233.1"/>
    </source>
</evidence>
<evidence type="ECO:0000313" key="4">
    <source>
        <dbReference type="Proteomes" id="UP000234484"/>
    </source>
</evidence>
<name>L9YID0_NATGS</name>
<evidence type="ECO:0000313" key="3">
    <source>
        <dbReference type="Proteomes" id="UP000011613"/>
    </source>
</evidence>
<gene>
    <name evidence="1" type="ORF">C490_02698</name>
    <name evidence="2" type="ORF">CYV19_10400</name>
</gene>
<protein>
    <submittedName>
        <fullName evidence="1">Uncharacterized protein</fullName>
    </submittedName>
</protein>
<reference evidence="2 4" key="2">
    <citation type="submission" date="2017-12" db="EMBL/GenBank/DDBJ databases">
        <title>The characterization of oligonucleotides binding to NgAgo.</title>
        <authorList>
            <person name="Jiang L."/>
            <person name="He B."/>
            <person name="Kang J."/>
            <person name="Yu M."/>
            <person name="Li N."/>
            <person name="Fang Y."/>
            <person name="Tang Z."/>
            <person name="Wu P."/>
            <person name="Yao P."/>
            <person name="Huang J."/>
        </authorList>
    </citation>
    <scope>NUCLEOTIDE SEQUENCE [LARGE SCALE GENOMIC DNA]</scope>
    <source>
        <strain evidence="2 4">SP2</strain>
        <tissue evidence="2">Freeze-dried powder thallus</tissue>
    </source>
</reference>
<sequence length="100" mass="11178">MTLLEWLETQSLETPRRTHTRTNECLVVRRPAVACHGGRNLREARDENERPARTVRAGTRSLESVGIAPPASRFGFPIGAGSTNNYISDRLHLPARRCTP</sequence>
<dbReference type="Proteomes" id="UP000234484">
    <property type="component" value="Unassembled WGS sequence"/>
</dbReference>
<proteinExistence type="predicted"/>
<dbReference type="EMBL" id="AOIC01000024">
    <property type="protein sequence ID" value="ELY72708.1"/>
    <property type="molecule type" value="Genomic_DNA"/>
</dbReference>
<dbReference type="AlphaFoldDB" id="L9YID0"/>